<reference evidence="1" key="1">
    <citation type="submission" date="2020-05" db="EMBL/GenBank/DDBJ databases">
        <authorList>
            <person name="Chiriac C."/>
            <person name="Salcher M."/>
            <person name="Ghai R."/>
            <person name="Kavagutti S V."/>
        </authorList>
    </citation>
    <scope>NUCLEOTIDE SEQUENCE</scope>
</reference>
<dbReference type="InterPro" id="IPR003329">
    <property type="entry name" value="Cytidylyl_trans"/>
</dbReference>
<dbReference type="Pfam" id="PF02348">
    <property type="entry name" value="CTP_transf_3"/>
    <property type="match status" value="1"/>
</dbReference>
<organism evidence="1">
    <name type="scientific">uncultured Caudovirales phage</name>
    <dbReference type="NCBI Taxonomy" id="2100421"/>
    <lineage>
        <taxon>Viruses</taxon>
        <taxon>Duplodnaviria</taxon>
        <taxon>Heunggongvirae</taxon>
        <taxon>Uroviricota</taxon>
        <taxon>Caudoviricetes</taxon>
        <taxon>Peduoviridae</taxon>
        <taxon>Maltschvirus</taxon>
        <taxon>Maltschvirus maltsch</taxon>
    </lineage>
</organism>
<keyword evidence="1" id="KW-0548">Nucleotidyltransferase</keyword>
<dbReference type="Gene3D" id="3.40.50.2000">
    <property type="entry name" value="Glycogen Phosphorylase B"/>
    <property type="match status" value="1"/>
</dbReference>
<dbReference type="InterPro" id="IPR050793">
    <property type="entry name" value="CMP-NeuNAc_synthase"/>
</dbReference>
<gene>
    <name evidence="2" type="ORF">UFOVP1305_69</name>
    <name evidence="1" type="ORF">UFOVP896_14</name>
</gene>
<sequence>MTVEHWFAIVPARAGSVRVPGKNRRIVDESSLCEHAMRRAEEITGNPERVIVTTDDIFVADVAQYRGHRVIIRPEELADGAATIAQVVDHAVNTLRSEGTDITKIAVCQPTSPNLYSSTVIDAVTQFENHDEWQSLALVVDDTHLMWADDGTTLRPLFTERVNRQQRTDIMWRETGGLMLVKDWVDESSLVSESGHHLFPIDADEAVDIDTISDLIVAQAHARSSLVEWHVCGGETVGYGHVFRSLALANEMPHHLHRFIVDGSEIARTMIGSRYPVISVSESYEMSADIVVFDCLHVTEQAYKSAREELSLVVGIEIVEAPEKIVFDLYLDELYAPSLSAQYEARHLITGPRYATLRDEFRAAAVALQTGAAAEMLVPGRILVTFGGADPEKMTDLVLSTFGDRYDVRAIIGPGFDHAYSTALRSKWHDRIIEANEVSMSREMLSAALVITSAGRTAWEAASLGCEIITIPVNERERDHLNPPNARRIPAYDCDRASLRFLADLALSTEFSLAERRLRALMSNVDGHGARRFAWLIDGLLEDLL</sequence>
<accession>A0A6J5PJY0</accession>
<proteinExistence type="predicted"/>
<evidence type="ECO:0000313" key="2">
    <source>
        <dbReference type="EMBL" id="CAB4198320.1"/>
    </source>
</evidence>
<dbReference type="Gene3D" id="3.90.550.10">
    <property type="entry name" value="Spore Coat Polysaccharide Biosynthesis Protein SpsA, Chain A"/>
    <property type="match status" value="1"/>
</dbReference>
<protein>
    <submittedName>
        <fullName evidence="1">Acylneuraminate cytidylyltransferase</fullName>
    </submittedName>
</protein>
<keyword evidence="1" id="KW-0808">Transferase</keyword>
<dbReference type="SUPFAM" id="SSF53448">
    <property type="entry name" value="Nucleotide-diphospho-sugar transferases"/>
    <property type="match status" value="1"/>
</dbReference>
<dbReference type="EMBL" id="LR797254">
    <property type="protein sequence ID" value="CAB4198320.1"/>
    <property type="molecule type" value="Genomic_DNA"/>
</dbReference>
<dbReference type="PANTHER" id="PTHR21485">
    <property type="entry name" value="HAD SUPERFAMILY MEMBERS CMAS AND KDSC"/>
    <property type="match status" value="1"/>
</dbReference>
<dbReference type="GO" id="GO:0008781">
    <property type="term" value="F:N-acylneuraminate cytidylyltransferase activity"/>
    <property type="evidence" value="ECO:0007669"/>
    <property type="project" value="TreeGrafter"/>
</dbReference>
<name>A0A6J5PJY0_9CAUD</name>
<dbReference type="Gene3D" id="3.40.50.11190">
    <property type="match status" value="1"/>
</dbReference>
<dbReference type="InterPro" id="IPR029044">
    <property type="entry name" value="Nucleotide-diphossugar_trans"/>
</dbReference>
<dbReference type="EMBL" id="LR796844">
    <property type="protein sequence ID" value="CAB4169438.1"/>
    <property type="molecule type" value="Genomic_DNA"/>
</dbReference>
<dbReference type="PANTHER" id="PTHR21485:SF6">
    <property type="entry name" value="N-ACYLNEURAMINATE CYTIDYLYLTRANSFERASE-RELATED"/>
    <property type="match status" value="1"/>
</dbReference>
<evidence type="ECO:0000313" key="1">
    <source>
        <dbReference type="EMBL" id="CAB4169438.1"/>
    </source>
</evidence>